<proteinExistence type="inferred from homology"/>
<dbReference type="PRINTS" id="PR00095">
    <property type="entry name" value="ANTSNTHASEI"/>
</dbReference>
<evidence type="ECO:0000256" key="4">
    <source>
        <dbReference type="ARBA" id="ARBA00011575"/>
    </source>
</evidence>
<evidence type="ECO:0000259" key="17">
    <source>
        <dbReference type="Pfam" id="PF04715"/>
    </source>
</evidence>
<keyword evidence="19" id="KW-1185">Reference proteome</keyword>
<evidence type="ECO:0000256" key="8">
    <source>
        <dbReference type="ARBA" id="ARBA00022723"/>
    </source>
</evidence>
<dbReference type="Proteomes" id="UP001597314">
    <property type="component" value="Unassembled WGS sequence"/>
</dbReference>
<evidence type="ECO:0000256" key="14">
    <source>
        <dbReference type="ARBA" id="ARBA00047683"/>
    </source>
</evidence>
<keyword evidence="8 15" id="KW-0479">Metal-binding</keyword>
<dbReference type="InterPro" id="IPR006805">
    <property type="entry name" value="Anth_synth_I_N"/>
</dbReference>
<comment type="function">
    <text evidence="13 15">Part of a heterotetrameric complex that catalyzes the two-step biosynthesis of anthranilate, an intermediate in the biosynthesis of L-tryptophan. In the first step, the glutamine-binding beta subunit (TrpG) of anthranilate synthase (AS) provides the glutamine amidotransferase activity which generates ammonia as a substrate that, along with chorismate, is used in the second step, catalyzed by the large alpha subunit of AS (TrpE) to produce anthranilate. In the absence of TrpG, TrpE can synthesize anthranilate directly from chorismate and high concentrations of ammonia.</text>
</comment>
<evidence type="ECO:0000256" key="11">
    <source>
        <dbReference type="ARBA" id="ARBA00023141"/>
    </source>
</evidence>
<gene>
    <name evidence="15 18" type="primary">trpE</name>
    <name evidence="18" type="ORF">ACFSOX_11840</name>
</gene>
<evidence type="ECO:0000313" key="19">
    <source>
        <dbReference type="Proteomes" id="UP001597314"/>
    </source>
</evidence>
<evidence type="ECO:0000256" key="5">
    <source>
        <dbReference type="ARBA" id="ARBA00012266"/>
    </source>
</evidence>
<keyword evidence="9 15" id="KW-0822">Tryptophan biosynthesis</keyword>
<dbReference type="NCBIfam" id="TIGR00564">
    <property type="entry name" value="trpE_most"/>
    <property type="match status" value="1"/>
</dbReference>
<sequence>MQIEPQADAFVDAYGRGIAQVVSTTLVADLETPVSAFIKVADGKPASFLLESVEGGAVRGRYSIIGLDPDLVFRVRDGKAEIVRPGRGAPDGRTPDTVTPCLEPPLAALRTLIAESRIALPDALPPMAAGVFGYLGYDMVRQMEEIGEPNPDPIGIPDAVLLRPTIVIVFDAVKDTITVVTPVRPDPGVPARLAHARAVERLTAVVDALDRPLLKEQAVTVAELPDQPPVSNTTPDAYADMVRRAKEYIAAGDIFQVVLAQRFSTPFALPPFALYRALRRVNPAPFLFFIDLGGYAVVGSSPEILVRVRENTVTIRPIAGTRPRGSTPHEDKALEEELLADPKECAEHLMLLDLGRNDVGRVAAIGSVTVTDQFFIERYSQVMHIVSNVEGTLASSHDALDALAAGFPAGTVSGAPKVRAMQIIDELEKEKRGLYAGCVGYFSAAGEMDSCIVLRTALVKDGTMYVQAGAGIVADSDPAAEQQECVNKAKALFRAAEEARRFASAAKRGQ</sequence>
<evidence type="ECO:0000256" key="2">
    <source>
        <dbReference type="ARBA" id="ARBA00004873"/>
    </source>
</evidence>
<comment type="catalytic activity">
    <reaction evidence="14 15">
        <text>chorismate + L-glutamine = anthranilate + pyruvate + L-glutamate + H(+)</text>
        <dbReference type="Rhea" id="RHEA:21732"/>
        <dbReference type="ChEBI" id="CHEBI:15361"/>
        <dbReference type="ChEBI" id="CHEBI:15378"/>
        <dbReference type="ChEBI" id="CHEBI:16567"/>
        <dbReference type="ChEBI" id="CHEBI:29748"/>
        <dbReference type="ChEBI" id="CHEBI:29985"/>
        <dbReference type="ChEBI" id="CHEBI:58359"/>
        <dbReference type="EC" id="4.1.3.27"/>
    </reaction>
</comment>
<keyword evidence="11 15" id="KW-0057">Aromatic amino acid biosynthesis</keyword>
<name>A0ABW5AK49_9BRAD</name>
<evidence type="ECO:0000256" key="3">
    <source>
        <dbReference type="ARBA" id="ARBA00009562"/>
    </source>
</evidence>
<evidence type="ECO:0000256" key="13">
    <source>
        <dbReference type="ARBA" id="ARBA00025634"/>
    </source>
</evidence>
<evidence type="ECO:0000256" key="10">
    <source>
        <dbReference type="ARBA" id="ARBA00022842"/>
    </source>
</evidence>
<evidence type="ECO:0000256" key="9">
    <source>
        <dbReference type="ARBA" id="ARBA00022822"/>
    </source>
</evidence>
<evidence type="ECO:0000259" key="16">
    <source>
        <dbReference type="Pfam" id="PF00425"/>
    </source>
</evidence>
<dbReference type="EC" id="4.1.3.27" evidence="5 15"/>
<keyword evidence="12 15" id="KW-0456">Lyase</keyword>
<evidence type="ECO:0000313" key="18">
    <source>
        <dbReference type="EMBL" id="MFD2182845.1"/>
    </source>
</evidence>
<dbReference type="Gene3D" id="3.60.120.10">
    <property type="entry name" value="Anthranilate synthase"/>
    <property type="match status" value="1"/>
</dbReference>
<dbReference type="RefSeq" id="WP_378478018.1">
    <property type="nucleotide sequence ID" value="NZ_JBHUIW010000012.1"/>
</dbReference>
<evidence type="ECO:0000256" key="15">
    <source>
        <dbReference type="RuleBase" id="RU364045"/>
    </source>
</evidence>
<dbReference type="InterPro" id="IPR005801">
    <property type="entry name" value="ADC_synthase"/>
</dbReference>
<comment type="pathway">
    <text evidence="2 15">Amino-acid biosynthesis; L-tryptophan biosynthesis; L-tryptophan from chorismate: step 1/5.</text>
</comment>
<dbReference type="GO" id="GO:0004049">
    <property type="term" value="F:anthranilate synthase activity"/>
    <property type="evidence" value="ECO:0007669"/>
    <property type="project" value="UniProtKB-EC"/>
</dbReference>
<protein>
    <recommendedName>
        <fullName evidence="6 15">Anthranilate synthase component 1</fullName>
        <ecNumber evidence="5 15">4.1.3.27</ecNumber>
    </recommendedName>
</protein>
<dbReference type="Pfam" id="PF00425">
    <property type="entry name" value="Chorismate_bind"/>
    <property type="match status" value="1"/>
</dbReference>
<evidence type="ECO:0000256" key="12">
    <source>
        <dbReference type="ARBA" id="ARBA00023239"/>
    </source>
</evidence>
<feature type="domain" description="Chorismate-utilising enzyme C-terminal" evidence="16">
    <location>
        <begin position="236"/>
        <end position="488"/>
    </location>
</feature>
<accession>A0ABW5AK49</accession>
<keyword evidence="10 15" id="KW-0460">Magnesium</keyword>
<dbReference type="InterPro" id="IPR015890">
    <property type="entry name" value="Chorismate_C"/>
</dbReference>
<comment type="similarity">
    <text evidence="3 15">Belongs to the anthranilate synthase component I family.</text>
</comment>
<evidence type="ECO:0000256" key="7">
    <source>
        <dbReference type="ARBA" id="ARBA00022605"/>
    </source>
</evidence>
<keyword evidence="7 15" id="KW-0028">Amino-acid biosynthesis</keyword>
<comment type="subunit">
    <text evidence="4 15">Heterotetramer consisting of two non-identical subunits: a beta subunit (TrpG) and a large alpha subunit (TrpE).</text>
</comment>
<dbReference type="InterPro" id="IPR019999">
    <property type="entry name" value="Anth_synth_I-like"/>
</dbReference>
<reference evidence="19" key="1">
    <citation type="journal article" date="2019" name="Int. J. Syst. Evol. Microbiol.">
        <title>The Global Catalogue of Microorganisms (GCM) 10K type strain sequencing project: providing services to taxonomists for standard genome sequencing and annotation.</title>
        <authorList>
            <consortium name="The Broad Institute Genomics Platform"/>
            <consortium name="The Broad Institute Genome Sequencing Center for Infectious Disease"/>
            <person name="Wu L."/>
            <person name="Ma J."/>
        </authorList>
    </citation>
    <scope>NUCLEOTIDE SEQUENCE [LARGE SCALE GENOMIC DNA]</scope>
    <source>
        <strain evidence="19">CGMCC 1.6774</strain>
    </source>
</reference>
<dbReference type="SUPFAM" id="SSF56322">
    <property type="entry name" value="ADC synthase"/>
    <property type="match status" value="1"/>
</dbReference>
<evidence type="ECO:0000256" key="1">
    <source>
        <dbReference type="ARBA" id="ARBA00001946"/>
    </source>
</evidence>
<comment type="caution">
    <text evidence="18">The sequence shown here is derived from an EMBL/GenBank/DDBJ whole genome shotgun (WGS) entry which is preliminary data.</text>
</comment>
<evidence type="ECO:0000256" key="6">
    <source>
        <dbReference type="ARBA" id="ARBA00020653"/>
    </source>
</evidence>
<comment type="cofactor">
    <cofactor evidence="1 15">
        <name>Mg(2+)</name>
        <dbReference type="ChEBI" id="CHEBI:18420"/>
    </cofactor>
</comment>
<dbReference type="EMBL" id="JBHUIW010000012">
    <property type="protein sequence ID" value="MFD2182845.1"/>
    <property type="molecule type" value="Genomic_DNA"/>
</dbReference>
<organism evidence="18 19">
    <name type="scientific">Rhodoplanes azumiensis</name>
    <dbReference type="NCBI Taxonomy" id="1897628"/>
    <lineage>
        <taxon>Bacteria</taxon>
        <taxon>Pseudomonadati</taxon>
        <taxon>Pseudomonadota</taxon>
        <taxon>Alphaproteobacteria</taxon>
        <taxon>Hyphomicrobiales</taxon>
        <taxon>Nitrobacteraceae</taxon>
        <taxon>Rhodoplanes</taxon>
    </lineage>
</organism>
<dbReference type="PANTHER" id="PTHR11236:SF48">
    <property type="entry name" value="ISOCHORISMATE SYNTHASE MENF"/>
    <property type="match status" value="1"/>
</dbReference>
<dbReference type="Pfam" id="PF04715">
    <property type="entry name" value="Anth_synt_I_N"/>
    <property type="match status" value="1"/>
</dbReference>
<dbReference type="InterPro" id="IPR005256">
    <property type="entry name" value="Anth_synth_I_PabB"/>
</dbReference>
<feature type="domain" description="Anthranilate synthase component I N-terminal" evidence="17">
    <location>
        <begin position="29"/>
        <end position="179"/>
    </location>
</feature>
<dbReference type="PANTHER" id="PTHR11236">
    <property type="entry name" value="AMINOBENZOATE/ANTHRANILATE SYNTHASE"/>
    <property type="match status" value="1"/>
</dbReference>